<evidence type="ECO:0000256" key="11">
    <source>
        <dbReference type="ARBA" id="ARBA00023201"/>
    </source>
</evidence>
<feature type="transmembrane region" description="Helical" evidence="14">
    <location>
        <begin position="435"/>
        <end position="452"/>
    </location>
</feature>
<dbReference type="PANTHER" id="PTHR48086">
    <property type="entry name" value="SODIUM/PROLINE SYMPORTER-RELATED"/>
    <property type="match status" value="1"/>
</dbReference>
<evidence type="ECO:0000256" key="6">
    <source>
        <dbReference type="ARBA" id="ARBA00022847"/>
    </source>
</evidence>
<feature type="transmembrane region" description="Helical" evidence="14">
    <location>
        <begin position="81"/>
        <end position="100"/>
    </location>
</feature>
<name>A0A2V3A5L7_9BACI</name>
<evidence type="ECO:0000256" key="12">
    <source>
        <dbReference type="ARBA" id="ARBA00033708"/>
    </source>
</evidence>
<evidence type="ECO:0000256" key="9">
    <source>
        <dbReference type="ARBA" id="ARBA00023065"/>
    </source>
</evidence>
<keyword evidence="9" id="KW-0406">Ion transport</keyword>
<feature type="transmembrane region" description="Helical" evidence="14">
    <location>
        <begin position="42"/>
        <end position="61"/>
    </location>
</feature>
<evidence type="ECO:0000256" key="14">
    <source>
        <dbReference type="SAM" id="Phobius"/>
    </source>
</evidence>
<dbReference type="Pfam" id="PF00474">
    <property type="entry name" value="SSF"/>
    <property type="match status" value="1"/>
</dbReference>
<comment type="catalytic activity">
    <reaction evidence="12">
        <text>L-proline(in) + Na(+)(in) = L-proline(out) + Na(+)(out)</text>
        <dbReference type="Rhea" id="RHEA:28967"/>
        <dbReference type="ChEBI" id="CHEBI:29101"/>
        <dbReference type="ChEBI" id="CHEBI:60039"/>
    </reaction>
</comment>
<comment type="subcellular location">
    <subcellularLocation>
        <location evidence="1">Cell membrane</location>
        <topology evidence="1">Multi-pass membrane protein</topology>
    </subcellularLocation>
</comment>
<feature type="transmembrane region" description="Helical" evidence="14">
    <location>
        <begin position="128"/>
        <end position="146"/>
    </location>
</feature>
<feature type="transmembrane region" description="Helical" evidence="14">
    <location>
        <begin position="458"/>
        <end position="481"/>
    </location>
</feature>
<keyword evidence="6" id="KW-0769">Symport</keyword>
<protein>
    <submittedName>
        <fullName evidence="15">SSS family solute:Na+ symporter/sodium/pantothenate symporter</fullName>
    </submittedName>
</protein>
<evidence type="ECO:0000256" key="7">
    <source>
        <dbReference type="ARBA" id="ARBA00022989"/>
    </source>
</evidence>
<dbReference type="GO" id="GO:0006814">
    <property type="term" value="P:sodium ion transport"/>
    <property type="evidence" value="ECO:0007669"/>
    <property type="project" value="UniProtKB-KW"/>
</dbReference>
<feature type="transmembrane region" description="Helical" evidence="14">
    <location>
        <begin position="379"/>
        <end position="398"/>
    </location>
</feature>
<proteinExistence type="inferred from homology"/>
<dbReference type="RefSeq" id="WP_110063313.1">
    <property type="nucleotide sequence ID" value="NZ_QGTW01000001.1"/>
</dbReference>
<dbReference type="Gene3D" id="1.20.1730.10">
    <property type="entry name" value="Sodium/glucose cotransporter"/>
    <property type="match status" value="1"/>
</dbReference>
<dbReference type="EMBL" id="QGTW01000001">
    <property type="protein sequence ID" value="PWW32377.1"/>
    <property type="molecule type" value="Genomic_DNA"/>
</dbReference>
<keyword evidence="3" id="KW-0813">Transport</keyword>
<reference evidence="15 16" key="1">
    <citation type="submission" date="2018-05" db="EMBL/GenBank/DDBJ databases">
        <title>Freshwater and sediment microbial communities from various areas in North America, analyzing microbe dynamics in response to fracking.</title>
        <authorList>
            <person name="Lamendella R."/>
        </authorList>
    </citation>
    <scope>NUCLEOTIDE SEQUENCE [LARGE SCALE GENOMIC DNA]</scope>
    <source>
        <strain evidence="15 16">15_TX</strain>
    </source>
</reference>
<keyword evidence="5 14" id="KW-0812">Transmembrane</keyword>
<evidence type="ECO:0000256" key="8">
    <source>
        <dbReference type="ARBA" id="ARBA00023053"/>
    </source>
</evidence>
<feature type="transmembrane region" description="Helical" evidence="14">
    <location>
        <begin position="166"/>
        <end position="183"/>
    </location>
</feature>
<evidence type="ECO:0000256" key="4">
    <source>
        <dbReference type="ARBA" id="ARBA00022475"/>
    </source>
</evidence>
<dbReference type="PROSITE" id="PS50283">
    <property type="entry name" value="NA_SOLUT_SYMP_3"/>
    <property type="match status" value="1"/>
</dbReference>
<gene>
    <name evidence="15" type="ORF">DFO73_101641</name>
</gene>
<comment type="caution">
    <text evidence="15">The sequence shown here is derived from an EMBL/GenBank/DDBJ whole genome shotgun (WGS) entry which is preliminary data.</text>
</comment>
<feature type="transmembrane region" description="Helical" evidence="14">
    <location>
        <begin position="195"/>
        <end position="216"/>
    </location>
</feature>
<organism evidence="15 16">
    <name type="scientific">Cytobacillus oceanisediminis</name>
    <dbReference type="NCBI Taxonomy" id="665099"/>
    <lineage>
        <taxon>Bacteria</taxon>
        <taxon>Bacillati</taxon>
        <taxon>Bacillota</taxon>
        <taxon>Bacilli</taxon>
        <taxon>Bacillales</taxon>
        <taxon>Bacillaceae</taxon>
        <taxon>Cytobacillus</taxon>
    </lineage>
</organism>
<accession>A0A2V3A5L7</accession>
<dbReference type="InterPro" id="IPR001734">
    <property type="entry name" value="Na/solute_symporter"/>
</dbReference>
<dbReference type="Proteomes" id="UP000247150">
    <property type="component" value="Unassembled WGS sequence"/>
</dbReference>
<keyword evidence="11" id="KW-0739">Sodium transport</keyword>
<keyword evidence="4" id="KW-1003">Cell membrane</keyword>
<evidence type="ECO:0000256" key="10">
    <source>
        <dbReference type="ARBA" id="ARBA00023136"/>
    </source>
</evidence>
<dbReference type="OrthoDB" id="9810181at2"/>
<comment type="similarity">
    <text evidence="2 13">Belongs to the sodium:solute symporter (SSF) (TC 2.A.21) family.</text>
</comment>
<evidence type="ECO:0000313" key="16">
    <source>
        <dbReference type="Proteomes" id="UP000247150"/>
    </source>
</evidence>
<feature type="transmembrane region" description="Helical" evidence="14">
    <location>
        <begin position="243"/>
        <end position="262"/>
    </location>
</feature>
<sequence length="502" mass="54650">MDNLIFSGRDGVIILGAYAIIMLVIGYMSGRKDKGLHENMSNYFLAGKNLGIIALFFTLYATQYSGNTVVGYTPAAYRVGFSWIQSIFFMTMVIAVYLLFAPRLYVISKKFNFITPADWIQHRFNSKAVTFLSIVLMIWGLGNFMLEQLVAIGLAVSGLTGGTIPYQMAVIAFILVMLIYEWMGGMKAVAFTDVMQGIVMMIGIFTFLAGALYLVGGSFSNVTSYLANAEPAKAGVPDMKTSINWISMVLLAGLGASVYPQAIQRIYSSKSERILKRSFARMAWMPPITTGVVFMVGIIGIMLFPGLDRSGSEQLVGLLANEVASINGFFYWVMILFFGAIVAAIVSTADSALLSLSSMISNDVYGRYINKNAPDKKKVFVGKVTGVVMVAILLWIAWNPPATLYQILVLKLELISQIFPAIVVGIYWKRLSAAPVFWGMFVGAITAGMLTLTGNSTIFGIHGGIIGLAANLTICVFGSYITPFTKEKSKHAEEATSINVSA</sequence>
<evidence type="ECO:0000256" key="3">
    <source>
        <dbReference type="ARBA" id="ARBA00022448"/>
    </source>
</evidence>
<dbReference type="CDD" id="cd10322">
    <property type="entry name" value="SLC5sbd"/>
    <property type="match status" value="1"/>
</dbReference>
<feature type="transmembrane region" description="Helical" evidence="14">
    <location>
        <begin position="283"/>
        <end position="304"/>
    </location>
</feature>
<feature type="transmembrane region" description="Helical" evidence="14">
    <location>
        <begin position="12"/>
        <end position="30"/>
    </location>
</feature>
<keyword evidence="8" id="KW-0915">Sodium</keyword>
<dbReference type="InterPro" id="IPR038377">
    <property type="entry name" value="Na/Glc_symporter_sf"/>
</dbReference>
<evidence type="ECO:0000256" key="5">
    <source>
        <dbReference type="ARBA" id="ARBA00022692"/>
    </source>
</evidence>
<keyword evidence="10 14" id="KW-0472">Membrane</keyword>
<evidence type="ECO:0000256" key="2">
    <source>
        <dbReference type="ARBA" id="ARBA00006434"/>
    </source>
</evidence>
<evidence type="ECO:0000313" key="15">
    <source>
        <dbReference type="EMBL" id="PWW32377.1"/>
    </source>
</evidence>
<dbReference type="AlphaFoldDB" id="A0A2V3A5L7"/>
<feature type="transmembrane region" description="Helical" evidence="14">
    <location>
        <begin position="329"/>
        <end position="358"/>
    </location>
</feature>
<feature type="transmembrane region" description="Helical" evidence="14">
    <location>
        <begin position="404"/>
        <end position="428"/>
    </location>
</feature>
<dbReference type="GO" id="GO:0005886">
    <property type="term" value="C:plasma membrane"/>
    <property type="evidence" value="ECO:0007669"/>
    <property type="project" value="UniProtKB-SubCell"/>
</dbReference>
<dbReference type="GO" id="GO:0015293">
    <property type="term" value="F:symporter activity"/>
    <property type="evidence" value="ECO:0007669"/>
    <property type="project" value="UniProtKB-KW"/>
</dbReference>
<evidence type="ECO:0000256" key="13">
    <source>
        <dbReference type="RuleBase" id="RU362091"/>
    </source>
</evidence>
<keyword evidence="7 14" id="KW-1133">Transmembrane helix</keyword>
<evidence type="ECO:0000256" key="1">
    <source>
        <dbReference type="ARBA" id="ARBA00004651"/>
    </source>
</evidence>
<dbReference type="InterPro" id="IPR050277">
    <property type="entry name" value="Sodium:Solute_Symporter"/>
</dbReference>
<dbReference type="PANTHER" id="PTHR48086:SF3">
    <property type="entry name" value="SODIUM_PROLINE SYMPORTER"/>
    <property type="match status" value="1"/>
</dbReference>